<proteinExistence type="predicted"/>
<evidence type="ECO:0000313" key="1">
    <source>
        <dbReference type="EMBL" id="KAJ4428219.1"/>
    </source>
</evidence>
<name>A0ABQ8S2H8_PERAM</name>
<comment type="caution">
    <text evidence="1">The sequence shown here is derived from an EMBL/GenBank/DDBJ whole genome shotgun (WGS) entry which is preliminary data.</text>
</comment>
<evidence type="ECO:0000313" key="2">
    <source>
        <dbReference type="Proteomes" id="UP001148838"/>
    </source>
</evidence>
<reference evidence="1 2" key="1">
    <citation type="journal article" date="2022" name="Allergy">
        <title>Genome assembly and annotation of Periplaneta americana reveal a comprehensive cockroach allergen profile.</title>
        <authorList>
            <person name="Wang L."/>
            <person name="Xiong Q."/>
            <person name="Saelim N."/>
            <person name="Wang L."/>
            <person name="Nong W."/>
            <person name="Wan A.T."/>
            <person name="Shi M."/>
            <person name="Liu X."/>
            <person name="Cao Q."/>
            <person name="Hui J.H.L."/>
            <person name="Sookrung N."/>
            <person name="Leung T.F."/>
            <person name="Tungtrongchitr A."/>
            <person name="Tsui S.K.W."/>
        </authorList>
    </citation>
    <scope>NUCLEOTIDE SEQUENCE [LARGE SCALE GENOMIC DNA]</scope>
    <source>
        <strain evidence="1">PWHHKU_190912</strain>
    </source>
</reference>
<accession>A0ABQ8S2H8</accession>
<dbReference type="Proteomes" id="UP001148838">
    <property type="component" value="Unassembled WGS sequence"/>
</dbReference>
<keyword evidence="2" id="KW-1185">Reference proteome</keyword>
<sequence length="157" mass="17152">MSPGSKTESYPAFAHIGLRENPEKNLNQVTCPDRESNPGHLVSRLDALTATPQHLINLSSRNELTTHQSLAICGPQFEKRWEFCPEHTNSGPLARGAASRFRVQGDTKVIEPGEARWSNPKAATISCSCPAAAELADWKDFPEYFGLSETSTNPSTA</sequence>
<gene>
    <name evidence="1" type="ORF">ANN_24235</name>
</gene>
<organism evidence="1 2">
    <name type="scientific">Periplaneta americana</name>
    <name type="common">American cockroach</name>
    <name type="synonym">Blatta americana</name>
    <dbReference type="NCBI Taxonomy" id="6978"/>
    <lineage>
        <taxon>Eukaryota</taxon>
        <taxon>Metazoa</taxon>
        <taxon>Ecdysozoa</taxon>
        <taxon>Arthropoda</taxon>
        <taxon>Hexapoda</taxon>
        <taxon>Insecta</taxon>
        <taxon>Pterygota</taxon>
        <taxon>Neoptera</taxon>
        <taxon>Polyneoptera</taxon>
        <taxon>Dictyoptera</taxon>
        <taxon>Blattodea</taxon>
        <taxon>Blattoidea</taxon>
        <taxon>Blattidae</taxon>
        <taxon>Blattinae</taxon>
        <taxon>Periplaneta</taxon>
    </lineage>
</organism>
<protein>
    <submittedName>
        <fullName evidence="1">Uncharacterized protein</fullName>
    </submittedName>
</protein>
<dbReference type="EMBL" id="JAJSOF020000037">
    <property type="protein sequence ID" value="KAJ4428219.1"/>
    <property type="molecule type" value="Genomic_DNA"/>
</dbReference>